<keyword evidence="3" id="KW-0804">Transcription</keyword>
<evidence type="ECO:0000259" key="4">
    <source>
        <dbReference type="PROSITE" id="PS50949"/>
    </source>
</evidence>
<reference evidence="5 6" key="1">
    <citation type="submission" date="2023-08" db="EMBL/GenBank/DDBJ databases">
        <title>Characterization of two Paracoccaceae strains isolated from Phycosphere and proposal of Xinfangfangia lacusdiani sp. nov.</title>
        <authorList>
            <person name="Deng Y."/>
            <person name="Zhang Y.Q."/>
        </authorList>
    </citation>
    <scope>NUCLEOTIDE SEQUENCE [LARGE SCALE GENOMIC DNA]</scope>
    <source>
        <strain evidence="5 6">CPCC 101601</strain>
    </source>
</reference>
<evidence type="ECO:0000313" key="6">
    <source>
        <dbReference type="Proteomes" id="UP001239680"/>
    </source>
</evidence>
<dbReference type="InterPro" id="IPR011711">
    <property type="entry name" value="GntR_C"/>
</dbReference>
<dbReference type="Pfam" id="PF00392">
    <property type="entry name" value="GntR"/>
    <property type="match status" value="1"/>
</dbReference>
<dbReference type="Gene3D" id="1.10.10.10">
    <property type="entry name" value="Winged helix-like DNA-binding domain superfamily/Winged helix DNA-binding domain"/>
    <property type="match status" value="1"/>
</dbReference>
<proteinExistence type="predicted"/>
<accession>A0ABU0VW09</accession>
<dbReference type="Proteomes" id="UP001239680">
    <property type="component" value="Unassembled WGS sequence"/>
</dbReference>
<dbReference type="SMART" id="SM00345">
    <property type="entry name" value="HTH_GNTR"/>
    <property type="match status" value="1"/>
</dbReference>
<dbReference type="SUPFAM" id="SSF46785">
    <property type="entry name" value="Winged helix' DNA-binding domain"/>
    <property type="match status" value="1"/>
</dbReference>
<dbReference type="SMART" id="SM00895">
    <property type="entry name" value="FCD"/>
    <property type="match status" value="1"/>
</dbReference>
<dbReference type="Gene3D" id="1.20.120.530">
    <property type="entry name" value="GntR ligand-binding domain-like"/>
    <property type="match status" value="1"/>
</dbReference>
<dbReference type="RefSeq" id="WP_306679567.1">
    <property type="nucleotide sequence ID" value="NZ_JAVDBT010000004.1"/>
</dbReference>
<dbReference type="InterPro" id="IPR036390">
    <property type="entry name" value="WH_DNA-bd_sf"/>
</dbReference>
<keyword evidence="1" id="KW-0805">Transcription regulation</keyword>
<dbReference type="PROSITE" id="PS50949">
    <property type="entry name" value="HTH_GNTR"/>
    <property type="match status" value="1"/>
</dbReference>
<keyword evidence="6" id="KW-1185">Reference proteome</keyword>
<comment type="caution">
    <text evidence="5">The sequence shown here is derived from an EMBL/GenBank/DDBJ whole genome shotgun (WGS) entry which is preliminary data.</text>
</comment>
<evidence type="ECO:0000256" key="1">
    <source>
        <dbReference type="ARBA" id="ARBA00023015"/>
    </source>
</evidence>
<dbReference type="PANTHER" id="PTHR43537">
    <property type="entry name" value="TRANSCRIPTIONAL REGULATOR, GNTR FAMILY"/>
    <property type="match status" value="1"/>
</dbReference>
<feature type="domain" description="HTH gntR-type" evidence="4">
    <location>
        <begin position="21"/>
        <end position="89"/>
    </location>
</feature>
<dbReference type="InterPro" id="IPR036388">
    <property type="entry name" value="WH-like_DNA-bd_sf"/>
</dbReference>
<dbReference type="InterPro" id="IPR008920">
    <property type="entry name" value="TF_FadR/GntR_C"/>
</dbReference>
<organism evidence="5 6">
    <name type="scientific">Pseudogemmobacter lacusdianii</name>
    <dbReference type="NCBI Taxonomy" id="3069608"/>
    <lineage>
        <taxon>Bacteria</taxon>
        <taxon>Pseudomonadati</taxon>
        <taxon>Pseudomonadota</taxon>
        <taxon>Alphaproteobacteria</taxon>
        <taxon>Rhodobacterales</taxon>
        <taxon>Paracoccaceae</taxon>
        <taxon>Pseudogemmobacter</taxon>
    </lineage>
</organism>
<gene>
    <name evidence="5" type="ORF">Q9295_05840</name>
</gene>
<protein>
    <submittedName>
        <fullName evidence="5">FCD domain-containing protein</fullName>
    </submittedName>
</protein>
<dbReference type="PANTHER" id="PTHR43537:SF5">
    <property type="entry name" value="UXU OPERON TRANSCRIPTIONAL REGULATOR"/>
    <property type="match status" value="1"/>
</dbReference>
<dbReference type="Pfam" id="PF07729">
    <property type="entry name" value="FCD"/>
    <property type="match status" value="1"/>
</dbReference>
<dbReference type="CDD" id="cd07377">
    <property type="entry name" value="WHTH_GntR"/>
    <property type="match status" value="1"/>
</dbReference>
<keyword evidence="2" id="KW-0238">DNA-binding</keyword>
<evidence type="ECO:0000313" key="5">
    <source>
        <dbReference type="EMBL" id="MDQ2065883.1"/>
    </source>
</evidence>
<dbReference type="SUPFAM" id="SSF48008">
    <property type="entry name" value="GntR ligand-binding domain-like"/>
    <property type="match status" value="1"/>
</dbReference>
<name>A0ABU0VW09_9RHOB</name>
<dbReference type="InterPro" id="IPR000524">
    <property type="entry name" value="Tscrpt_reg_HTH_GntR"/>
</dbReference>
<dbReference type="EMBL" id="JAVDBT010000004">
    <property type="protein sequence ID" value="MDQ2065883.1"/>
    <property type="molecule type" value="Genomic_DNA"/>
</dbReference>
<sequence>MPDDLTPVSVSSPAALPVEPAVSGHAALAQLRAYIADRAFKPGERLPPERVLAVDLGLNRADLRRALEVLVQENRLWRHVGKGTFLTDVDPAAAMPGPFEQLAQQVSPADVLRARAALEPAIAREAALHASAAAIAKLRLNVDRAQRAATWREYEALDNEFHRQIAESSGSTTLLALFDQLNTLRRTVTWGRMTRAGIKPPAQHSSFAEHARIVDEIAVRNPEAAQVAMRQHLRSVETRLLG</sequence>
<evidence type="ECO:0000256" key="3">
    <source>
        <dbReference type="ARBA" id="ARBA00023163"/>
    </source>
</evidence>
<evidence type="ECO:0000256" key="2">
    <source>
        <dbReference type="ARBA" id="ARBA00023125"/>
    </source>
</evidence>